<dbReference type="OrthoDB" id="6219513at2759"/>
<evidence type="ECO:0000256" key="1">
    <source>
        <dbReference type="ARBA" id="ARBA00004308"/>
    </source>
</evidence>
<dbReference type="GO" id="GO:0043066">
    <property type="term" value="P:negative regulation of apoptotic process"/>
    <property type="evidence" value="ECO:0007669"/>
    <property type="project" value="TreeGrafter"/>
</dbReference>
<dbReference type="InterPro" id="IPR000719">
    <property type="entry name" value="Prot_kinase_dom"/>
</dbReference>
<evidence type="ECO:0000259" key="8">
    <source>
        <dbReference type="PROSITE" id="PS50011"/>
    </source>
</evidence>
<dbReference type="GO" id="GO:0050793">
    <property type="term" value="P:regulation of developmental process"/>
    <property type="evidence" value="ECO:0007669"/>
    <property type="project" value="UniProtKB-ARBA"/>
</dbReference>
<dbReference type="GO" id="GO:0030182">
    <property type="term" value="P:neuron differentiation"/>
    <property type="evidence" value="ECO:0007669"/>
    <property type="project" value="UniProtKB-ARBA"/>
</dbReference>
<dbReference type="PANTHER" id="PTHR24416">
    <property type="entry name" value="TYROSINE-PROTEIN KINASE RECEPTOR"/>
    <property type="match status" value="1"/>
</dbReference>
<evidence type="ECO:0000313" key="10">
    <source>
        <dbReference type="Proteomes" id="UP000281553"/>
    </source>
</evidence>
<organism evidence="9 10">
    <name type="scientific">Dibothriocephalus latus</name>
    <name type="common">Fish tapeworm</name>
    <name type="synonym">Diphyllobothrium latum</name>
    <dbReference type="NCBI Taxonomy" id="60516"/>
    <lineage>
        <taxon>Eukaryota</taxon>
        <taxon>Metazoa</taxon>
        <taxon>Spiralia</taxon>
        <taxon>Lophotrochozoa</taxon>
        <taxon>Platyhelminthes</taxon>
        <taxon>Cestoda</taxon>
        <taxon>Eucestoda</taxon>
        <taxon>Diphyllobothriidea</taxon>
        <taxon>Diphyllobothriidae</taxon>
        <taxon>Dibothriocephalus</taxon>
    </lineage>
</organism>
<dbReference type="GO" id="GO:0009925">
    <property type="term" value="C:basal plasma membrane"/>
    <property type="evidence" value="ECO:0007669"/>
    <property type="project" value="TreeGrafter"/>
</dbReference>
<evidence type="ECO:0000256" key="2">
    <source>
        <dbReference type="ARBA" id="ARBA00022679"/>
    </source>
</evidence>
<dbReference type="GO" id="GO:0004714">
    <property type="term" value="F:transmembrane receptor protein tyrosine kinase activity"/>
    <property type="evidence" value="ECO:0007669"/>
    <property type="project" value="TreeGrafter"/>
</dbReference>
<feature type="domain" description="Protein kinase" evidence="8">
    <location>
        <begin position="1"/>
        <end position="160"/>
    </location>
</feature>
<keyword evidence="4" id="KW-0418">Kinase</keyword>
<dbReference type="GO" id="GO:0005524">
    <property type="term" value="F:ATP binding"/>
    <property type="evidence" value="ECO:0007669"/>
    <property type="project" value="UniProtKB-KW"/>
</dbReference>
<dbReference type="InterPro" id="IPR001245">
    <property type="entry name" value="Ser-Thr/Tyr_kinase_cat_dom"/>
</dbReference>
<gene>
    <name evidence="9" type="ORF">DILT_LOCUS14490</name>
</gene>
<dbReference type="PROSITE" id="PS50011">
    <property type="entry name" value="PROTEIN_KINASE_DOM"/>
    <property type="match status" value="1"/>
</dbReference>
<keyword evidence="6" id="KW-0472">Membrane</keyword>
<dbReference type="Proteomes" id="UP000281553">
    <property type="component" value="Unassembled WGS sequence"/>
</dbReference>
<evidence type="ECO:0000256" key="7">
    <source>
        <dbReference type="ARBA" id="ARBA00023137"/>
    </source>
</evidence>
<proteinExistence type="predicted"/>
<evidence type="ECO:0000313" key="9">
    <source>
        <dbReference type="EMBL" id="VDN24711.1"/>
    </source>
</evidence>
<dbReference type="Gene3D" id="1.10.510.10">
    <property type="entry name" value="Transferase(Phosphotransferase) domain 1"/>
    <property type="match status" value="1"/>
</dbReference>
<dbReference type="InterPro" id="IPR011009">
    <property type="entry name" value="Kinase-like_dom_sf"/>
</dbReference>
<evidence type="ECO:0000256" key="5">
    <source>
        <dbReference type="ARBA" id="ARBA00022840"/>
    </source>
</evidence>
<dbReference type="AlphaFoldDB" id="A0A3P7N1D3"/>
<dbReference type="InterPro" id="IPR020635">
    <property type="entry name" value="Tyr_kinase_cat_dom"/>
</dbReference>
<dbReference type="GO" id="GO:0043235">
    <property type="term" value="C:receptor complex"/>
    <property type="evidence" value="ECO:0007669"/>
    <property type="project" value="TreeGrafter"/>
</dbReference>
<dbReference type="InterPro" id="IPR008266">
    <property type="entry name" value="Tyr_kinase_AS"/>
</dbReference>
<dbReference type="Pfam" id="PF07714">
    <property type="entry name" value="PK_Tyr_Ser-Thr"/>
    <property type="match status" value="1"/>
</dbReference>
<evidence type="ECO:0000256" key="6">
    <source>
        <dbReference type="ARBA" id="ARBA00023136"/>
    </source>
</evidence>
<dbReference type="InterPro" id="IPR050122">
    <property type="entry name" value="RTK"/>
</dbReference>
<dbReference type="EMBL" id="UYRU01074509">
    <property type="protein sequence ID" value="VDN24711.1"/>
    <property type="molecule type" value="Genomic_DNA"/>
</dbReference>
<dbReference type="PANTHER" id="PTHR24416:SF566">
    <property type="entry name" value="EPIDERMAL GROWTH FACTOR RECEPTOR"/>
    <property type="match status" value="1"/>
</dbReference>
<dbReference type="SMART" id="SM00219">
    <property type="entry name" value="TyrKc"/>
    <property type="match status" value="1"/>
</dbReference>
<dbReference type="FunFam" id="1.10.510.10:FF:001512">
    <property type="entry name" value="Receptor tyrosine-protein kinase erbB-2"/>
    <property type="match status" value="1"/>
</dbReference>
<evidence type="ECO:0000256" key="4">
    <source>
        <dbReference type="ARBA" id="ARBA00022777"/>
    </source>
</evidence>
<evidence type="ECO:0000256" key="3">
    <source>
        <dbReference type="ARBA" id="ARBA00022741"/>
    </source>
</evidence>
<dbReference type="GO" id="GO:0012505">
    <property type="term" value="C:endomembrane system"/>
    <property type="evidence" value="ECO:0007669"/>
    <property type="project" value="UniProtKB-SubCell"/>
</dbReference>
<dbReference type="PRINTS" id="PR00109">
    <property type="entry name" value="TYRKINASE"/>
</dbReference>
<name>A0A3P7N1D3_DIBLA</name>
<keyword evidence="7" id="KW-0829">Tyrosine-protein kinase</keyword>
<sequence length="160" mass="18214">MKVSATVLAESTFAMHACCLVQRQEIGVTYHKLYIECSVCVYRDLAARNVLIQSPEHVQITDFGLAKMLDSLDEDSVVVRSGRVPIRWLAIETLQYGLYSHKTDVWSYGVTLWEIFTFGKQPYENIKTVDIKDHVMKGGRLTQPDICTLDAYMVMVKCKS</sequence>
<keyword evidence="5" id="KW-0067">ATP-binding</keyword>
<reference evidence="9 10" key="1">
    <citation type="submission" date="2018-11" db="EMBL/GenBank/DDBJ databases">
        <authorList>
            <consortium name="Pathogen Informatics"/>
        </authorList>
    </citation>
    <scope>NUCLEOTIDE SEQUENCE [LARGE SCALE GENOMIC DNA]</scope>
</reference>
<keyword evidence="3" id="KW-0547">Nucleotide-binding</keyword>
<dbReference type="GO" id="GO:0048468">
    <property type="term" value="P:cell development"/>
    <property type="evidence" value="ECO:0007669"/>
    <property type="project" value="UniProtKB-ARBA"/>
</dbReference>
<dbReference type="PROSITE" id="PS00109">
    <property type="entry name" value="PROTEIN_KINASE_TYR"/>
    <property type="match status" value="1"/>
</dbReference>
<protein>
    <recommendedName>
        <fullName evidence="8">Protein kinase domain-containing protein</fullName>
    </recommendedName>
</protein>
<dbReference type="SUPFAM" id="SSF56112">
    <property type="entry name" value="Protein kinase-like (PK-like)"/>
    <property type="match status" value="1"/>
</dbReference>
<dbReference type="GO" id="GO:0008284">
    <property type="term" value="P:positive regulation of cell population proliferation"/>
    <property type="evidence" value="ECO:0007669"/>
    <property type="project" value="TreeGrafter"/>
</dbReference>
<keyword evidence="2" id="KW-0808">Transferase</keyword>
<dbReference type="GO" id="GO:0007169">
    <property type="term" value="P:cell surface receptor protein tyrosine kinase signaling pathway"/>
    <property type="evidence" value="ECO:0007669"/>
    <property type="project" value="TreeGrafter"/>
</dbReference>
<comment type="subcellular location">
    <subcellularLocation>
        <location evidence="1">Endomembrane system</location>
    </subcellularLocation>
</comment>
<keyword evidence="10" id="KW-1185">Reference proteome</keyword>
<accession>A0A3P7N1D3</accession>